<gene>
    <name evidence="1" type="ORF">GCM10022281_15220</name>
</gene>
<reference evidence="2" key="1">
    <citation type="journal article" date="2019" name="Int. J. Syst. Evol. Microbiol.">
        <title>The Global Catalogue of Microorganisms (GCM) 10K type strain sequencing project: providing services to taxonomists for standard genome sequencing and annotation.</title>
        <authorList>
            <consortium name="The Broad Institute Genomics Platform"/>
            <consortium name="The Broad Institute Genome Sequencing Center for Infectious Disease"/>
            <person name="Wu L."/>
            <person name="Ma J."/>
        </authorList>
    </citation>
    <scope>NUCLEOTIDE SEQUENCE [LARGE SCALE GENOMIC DNA]</scope>
    <source>
        <strain evidence="2">JCM 17564</strain>
    </source>
</reference>
<dbReference type="Proteomes" id="UP001424459">
    <property type="component" value="Unassembled WGS sequence"/>
</dbReference>
<sequence length="158" mass="16513">MLLLILQAAVAQLPLNLTCGGGGTANKAAVATVNSYGSAHGSVGTTPFGTSGNSASTVTTTRQQSFADQVDIRLFAGDDRIRLPRTMLPPLHGGSDGWFKLKNVTADDRSIRASAGVNFMNNPKVYIDRLTGTITISGKAGDFTGQCQAVDPQAPKKF</sequence>
<dbReference type="EMBL" id="BAABBR010000001">
    <property type="protein sequence ID" value="GAA4035749.1"/>
    <property type="molecule type" value="Genomic_DNA"/>
</dbReference>
<comment type="caution">
    <text evidence="1">The sequence shown here is derived from an EMBL/GenBank/DDBJ whole genome shotgun (WGS) entry which is preliminary data.</text>
</comment>
<protein>
    <submittedName>
        <fullName evidence="1">Uncharacterized protein</fullName>
    </submittedName>
</protein>
<accession>A0ABP7U6H1</accession>
<keyword evidence="2" id="KW-1185">Reference proteome</keyword>
<evidence type="ECO:0000313" key="1">
    <source>
        <dbReference type="EMBL" id="GAA4035749.1"/>
    </source>
</evidence>
<name>A0ABP7U6H1_9SPHN</name>
<dbReference type="RefSeq" id="WP_344696437.1">
    <property type="nucleotide sequence ID" value="NZ_BAABBR010000001.1"/>
</dbReference>
<proteinExistence type="predicted"/>
<organism evidence="1 2">
    <name type="scientific">Sphingomonas rosea</name>
    <dbReference type="NCBI Taxonomy" id="335605"/>
    <lineage>
        <taxon>Bacteria</taxon>
        <taxon>Pseudomonadati</taxon>
        <taxon>Pseudomonadota</taxon>
        <taxon>Alphaproteobacteria</taxon>
        <taxon>Sphingomonadales</taxon>
        <taxon>Sphingomonadaceae</taxon>
        <taxon>Sphingomonas</taxon>
    </lineage>
</organism>
<evidence type="ECO:0000313" key="2">
    <source>
        <dbReference type="Proteomes" id="UP001424459"/>
    </source>
</evidence>